<evidence type="ECO:0000313" key="1">
    <source>
        <dbReference type="EMBL" id="MFD2418520.1"/>
    </source>
</evidence>
<dbReference type="CDD" id="cd01745">
    <property type="entry name" value="GATase1_2"/>
    <property type="match status" value="1"/>
</dbReference>
<dbReference type="RefSeq" id="WP_378266540.1">
    <property type="nucleotide sequence ID" value="NZ_JBHUKR010000009.1"/>
</dbReference>
<protein>
    <submittedName>
        <fullName evidence="1">Gamma-glutamyl-gamma-aminobutyrate hydrolase family protein</fullName>
    </submittedName>
</protein>
<organism evidence="1 2">
    <name type="scientific">Amycolatopsis pigmentata</name>
    <dbReference type="NCBI Taxonomy" id="450801"/>
    <lineage>
        <taxon>Bacteria</taxon>
        <taxon>Bacillati</taxon>
        <taxon>Actinomycetota</taxon>
        <taxon>Actinomycetes</taxon>
        <taxon>Pseudonocardiales</taxon>
        <taxon>Pseudonocardiaceae</taxon>
        <taxon>Amycolatopsis</taxon>
    </lineage>
</organism>
<dbReference type="Proteomes" id="UP001597417">
    <property type="component" value="Unassembled WGS sequence"/>
</dbReference>
<dbReference type="InterPro" id="IPR044668">
    <property type="entry name" value="PuuD-like"/>
</dbReference>
<dbReference type="PANTHER" id="PTHR43235">
    <property type="entry name" value="GLUTAMINE AMIDOTRANSFERASE PB2B2.05-RELATED"/>
    <property type="match status" value="1"/>
</dbReference>
<proteinExistence type="predicted"/>
<dbReference type="Pfam" id="PF07722">
    <property type="entry name" value="Peptidase_C26"/>
    <property type="match status" value="1"/>
</dbReference>
<dbReference type="SUPFAM" id="SSF52317">
    <property type="entry name" value="Class I glutamine amidotransferase-like"/>
    <property type="match status" value="1"/>
</dbReference>
<dbReference type="PROSITE" id="PS51273">
    <property type="entry name" value="GATASE_TYPE_1"/>
    <property type="match status" value="1"/>
</dbReference>
<evidence type="ECO:0000313" key="2">
    <source>
        <dbReference type="Proteomes" id="UP001597417"/>
    </source>
</evidence>
<gene>
    <name evidence="1" type="ORF">ACFSXZ_19530</name>
</gene>
<reference evidence="2" key="1">
    <citation type="journal article" date="2019" name="Int. J. Syst. Evol. Microbiol.">
        <title>The Global Catalogue of Microorganisms (GCM) 10K type strain sequencing project: providing services to taxonomists for standard genome sequencing and annotation.</title>
        <authorList>
            <consortium name="The Broad Institute Genomics Platform"/>
            <consortium name="The Broad Institute Genome Sequencing Center for Infectious Disease"/>
            <person name="Wu L."/>
            <person name="Ma J."/>
        </authorList>
    </citation>
    <scope>NUCLEOTIDE SEQUENCE [LARGE SCALE GENOMIC DNA]</scope>
    <source>
        <strain evidence="2">CGMCC 4.7645</strain>
    </source>
</reference>
<sequence length="244" mass="25729">MASNDSSVLIAVSTYAEDASWGVWNVPAALLPMAYVDGVAAAGGLPVLLPQTGEDPSALSAVDGLVLAGGADVDPAGYGDRPHEKTVSRPERDRFEFALLREARRRRLPVLGVCRGMQLLNVALGGTLTQHLPDTIGTAHQPGPATYGTTRVAFTEGSRVAGILGADAEVHCYHHQAVDRLGTGLVVTGRAADGTVEAVESPGEPFVVGVQWHPEQDNRDLRLFAALVRAARGRRAIEAPKMEV</sequence>
<keyword evidence="2" id="KW-1185">Reference proteome</keyword>
<dbReference type="EMBL" id="JBHUKR010000009">
    <property type="protein sequence ID" value="MFD2418520.1"/>
    <property type="molecule type" value="Genomic_DNA"/>
</dbReference>
<keyword evidence="1" id="KW-0378">Hydrolase</keyword>
<accession>A0ABW5FV77</accession>
<dbReference type="Gene3D" id="3.40.50.880">
    <property type="match status" value="1"/>
</dbReference>
<comment type="caution">
    <text evidence="1">The sequence shown here is derived from an EMBL/GenBank/DDBJ whole genome shotgun (WGS) entry which is preliminary data.</text>
</comment>
<dbReference type="PANTHER" id="PTHR43235:SF1">
    <property type="entry name" value="GLUTAMINE AMIDOTRANSFERASE PB2B2.05-RELATED"/>
    <property type="match status" value="1"/>
</dbReference>
<dbReference type="InterPro" id="IPR029062">
    <property type="entry name" value="Class_I_gatase-like"/>
</dbReference>
<name>A0ABW5FV77_9PSEU</name>
<dbReference type="InterPro" id="IPR011697">
    <property type="entry name" value="Peptidase_C26"/>
</dbReference>
<dbReference type="GO" id="GO:0016787">
    <property type="term" value="F:hydrolase activity"/>
    <property type="evidence" value="ECO:0007669"/>
    <property type="project" value="UniProtKB-KW"/>
</dbReference>